<sequence length="146" mass="16722">MPYNLVSLGRTTKRLLDIVLRGNELRVFDLSKKTVIMRGLKTAEHLYRLDARATPNVTLTVRSTRTWQDWHHIFGHMAMSSVKLMKKKEMVVGMNVKVCSVDSTDCEACIKAKHHVGSLPDKSEMVYNKIREMTFADLWGRCKGDP</sequence>
<comment type="caution">
    <text evidence="2">The sequence shown here is derived from an EMBL/GenBank/DDBJ whole genome shotgun (WGS) entry which is preliminary data.</text>
</comment>
<dbReference type="OrthoDB" id="7691805at2759"/>
<keyword evidence="3" id="KW-1185">Reference proteome</keyword>
<dbReference type="EMBL" id="BRPK01000055">
    <property type="protein sequence ID" value="GLB46009.1"/>
    <property type="molecule type" value="Genomic_DNA"/>
</dbReference>
<dbReference type="AlphaFoldDB" id="A0A9P3Q2I6"/>
<evidence type="ECO:0000313" key="3">
    <source>
        <dbReference type="Proteomes" id="UP001063166"/>
    </source>
</evidence>
<dbReference type="Pfam" id="PF13976">
    <property type="entry name" value="gag_pre-integrs"/>
    <property type="match status" value="1"/>
</dbReference>
<feature type="domain" description="GAG-pre-integrase" evidence="1">
    <location>
        <begin position="46"/>
        <end position="114"/>
    </location>
</feature>
<dbReference type="Proteomes" id="UP001063166">
    <property type="component" value="Unassembled WGS sequence"/>
</dbReference>
<organism evidence="2 3">
    <name type="scientific">Lyophyllum shimeji</name>
    <name type="common">Hon-shimeji</name>
    <name type="synonym">Tricholoma shimeji</name>
    <dbReference type="NCBI Taxonomy" id="47721"/>
    <lineage>
        <taxon>Eukaryota</taxon>
        <taxon>Fungi</taxon>
        <taxon>Dikarya</taxon>
        <taxon>Basidiomycota</taxon>
        <taxon>Agaricomycotina</taxon>
        <taxon>Agaricomycetes</taxon>
        <taxon>Agaricomycetidae</taxon>
        <taxon>Agaricales</taxon>
        <taxon>Tricholomatineae</taxon>
        <taxon>Lyophyllaceae</taxon>
        <taxon>Lyophyllum</taxon>
    </lineage>
</organism>
<evidence type="ECO:0000259" key="1">
    <source>
        <dbReference type="Pfam" id="PF13976"/>
    </source>
</evidence>
<reference evidence="2" key="1">
    <citation type="submission" date="2022-07" db="EMBL/GenBank/DDBJ databases">
        <title>The genome of Lyophyllum shimeji provides insight into the initial evolution of ectomycorrhizal fungal genome.</title>
        <authorList>
            <person name="Kobayashi Y."/>
            <person name="Shibata T."/>
            <person name="Hirakawa H."/>
            <person name="Shigenobu S."/>
            <person name="Nishiyama T."/>
            <person name="Yamada A."/>
            <person name="Hasebe M."/>
            <person name="Kawaguchi M."/>
        </authorList>
    </citation>
    <scope>NUCLEOTIDE SEQUENCE</scope>
    <source>
        <strain evidence="2">AT787</strain>
    </source>
</reference>
<proteinExistence type="predicted"/>
<protein>
    <recommendedName>
        <fullName evidence="1">GAG-pre-integrase domain-containing protein</fullName>
    </recommendedName>
</protein>
<dbReference type="InterPro" id="IPR025724">
    <property type="entry name" value="GAG-pre-integrase_dom"/>
</dbReference>
<evidence type="ECO:0000313" key="2">
    <source>
        <dbReference type="EMBL" id="GLB46009.1"/>
    </source>
</evidence>
<name>A0A9P3Q2I6_LYOSH</name>
<gene>
    <name evidence="2" type="ORF">LshimejAT787_5500020</name>
</gene>
<accession>A0A9P3Q2I6</accession>